<dbReference type="FunFam" id="3.40.50.620:FF:000036">
    <property type="entry name" value="Glutamine-dependent NAD(+) synthetase"/>
    <property type="match status" value="1"/>
</dbReference>
<dbReference type="Pfam" id="PF00795">
    <property type="entry name" value="CN_hydrolase"/>
    <property type="match status" value="1"/>
</dbReference>
<dbReference type="OrthoDB" id="2020662at2759"/>
<feature type="domain" description="CN hydrolase" evidence="11">
    <location>
        <begin position="17"/>
        <end position="287"/>
    </location>
</feature>
<dbReference type="UniPathway" id="UPA00253">
    <property type="reaction ID" value="UER00334"/>
</dbReference>
<dbReference type="PIRSF" id="PIRSF006630">
    <property type="entry name" value="NADS_GAT"/>
    <property type="match status" value="1"/>
</dbReference>
<dbReference type="SUPFAM" id="SSF56317">
    <property type="entry name" value="Carbon-nitrogen hydrolase"/>
    <property type="match status" value="1"/>
</dbReference>
<dbReference type="CDD" id="cd07570">
    <property type="entry name" value="GAT_Gln-NAD-synth"/>
    <property type="match status" value="1"/>
</dbReference>
<keyword evidence="5 10" id="KW-0436">Ligase</keyword>
<dbReference type="GO" id="GO:0005737">
    <property type="term" value="C:cytoplasm"/>
    <property type="evidence" value="ECO:0007669"/>
    <property type="project" value="InterPro"/>
</dbReference>
<keyword evidence="7 10" id="KW-0067">ATP-binding</keyword>
<dbReference type="FunFam" id="3.60.110.10:FF:000003">
    <property type="entry name" value="Glutamine-dependent NAD(+) synthetase"/>
    <property type="match status" value="1"/>
</dbReference>
<evidence type="ECO:0000313" key="13">
    <source>
        <dbReference type="Proteomes" id="UP000660262"/>
    </source>
</evidence>
<dbReference type="Gene3D" id="3.40.50.620">
    <property type="entry name" value="HUPs"/>
    <property type="match status" value="1"/>
</dbReference>
<keyword evidence="13" id="KW-1185">Reference proteome</keyword>
<dbReference type="GO" id="GO:0005524">
    <property type="term" value="F:ATP binding"/>
    <property type="evidence" value="ECO:0007669"/>
    <property type="project" value="UniProtKB-UniRule"/>
</dbReference>
<dbReference type="InterPro" id="IPR003010">
    <property type="entry name" value="C-N_Hydrolase"/>
</dbReference>
<dbReference type="InterPro" id="IPR014729">
    <property type="entry name" value="Rossmann-like_a/b/a_fold"/>
</dbReference>
<dbReference type="Proteomes" id="UP000660262">
    <property type="component" value="Unassembled WGS sequence"/>
</dbReference>
<dbReference type="EMBL" id="BNJQ01000020">
    <property type="protein sequence ID" value="GHP08255.1"/>
    <property type="molecule type" value="Genomic_DNA"/>
</dbReference>
<dbReference type="GO" id="GO:0003952">
    <property type="term" value="F:NAD+ synthase (glutamine-hydrolyzing) activity"/>
    <property type="evidence" value="ECO:0007669"/>
    <property type="project" value="UniProtKB-UniRule"/>
</dbReference>
<dbReference type="Gene3D" id="3.60.110.10">
    <property type="entry name" value="Carbon-nitrogen hydrolase"/>
    <property type="match status" value="1"/>
</dbReference>
<dbReference type="AlphaFoldDB" id="A0A830HNL4"/>
<name>A0A830HNL4_9CHLO</name>
<evidence type="ECO:0000256" key="7">
    <source>
        <dbReference type="ARBA" id="ARBA00022840"/>
    </source>
</evidence>
<dbReference type="SUPFAM" id="SSF52402">
    <property type="entry name" value="Adenine nucleotide alpha hydrolases-like"/>
    <property type="match status" value="1"/>
</dbReference>
<evidence type="ECO:0000256" key="4">
    <source>
        <dbReference type="ARBA" id="ARBA00017309"/>
    </source>
</evidence>
<evidence type="ECO:0000256" key="9">
    <source>
        <dbReference type="ARBA" id="ARBA00052340"/>
    </source>
</evidence>
<dbReference type="Pfam" id="PF02540">
    <property type="entry name" value="NAD_synthase"/>
    <property type="match status" value="1"/>
</dbReference>
<dbReference type="PANTHER" id="PTHR23090">
    <property type="entry name" value="NH 3 /GLUTAMINE-DEPENDENT NAD + SYNTHETASE"/>
    <property type="match status" value="1"/>
</dbReference>
<dbReference type="InterPro" id="IPR003694">
    <property type="entry name" value="NAD_synthase"/>
</dbReference>
<proteinExistence type="inferred from homology"/>
<dbReference type="InterPro" id="IPR014445">
    <property type="entry name" value="Gln-dep_NAD_synthase"/>
</dbReference>
<dbReference type="PANTHER" id="PTHR23090:SF9">
    <property type="entry name" value="GLUTAMINE-DEPENDENT NAD(+) SYNTHETASE"/>
    <property type="match status" value="1"/>
</dbReference>
<dbReference type="PROSITE" id="PS50263">
    <property type="entry name" value="CN_HYDROLASE"/>
    <property type="match status" value="1"/>
</dbReference>
<protein>
    <recommendedName>
        <fullName evidence="4 10">Glutamine-dependent NAD(+) synthetase</fullName>
        <ecNumber evidence="3 10">6.3.5.1</ecNumber>
    </recommendedName>
    <alternativeName>
        <fullName evidence="10">NAD(+) synthase [glutamine-hydrolyzing]</fullName>
    </alternativeName>
</protein>
<dbReference type="HAMAP" id="MF_02090">
    <property type="entry name" value="NadE_glutamine_dep"/>
    <property type="match status" value="1"/>
</dbReference>
<reference evidence="12" key="1">
    <citation type="submission" date="2020-10" db="EMBL/GenBank/DDBJ databases">
        <title>Unveiling of a novel bifunctional photoreceptor, Dualchrome1, isolated from a cosmopolitan green alga.</title>
        <authorList>
            <person name="Suzuki S."/>
            <person name="Kawachi M."/>
        </authorList>
    </citation>
    <scope>NUCLEOTIDE SEQUENCE</scope>
    <source>
        <strain evidence="12">NIES 2893</strain>
    </source>
</reference>
<keyword evidence="6 10" id="KW-0547">Nucleotide-binding</keyword>
<organism evidence="12 13">
    <name type="scientific">Pycnococcus provasolii</name>
    <dbReference type="NCBI Taxonomy" id="41880"/>
    <lineage>
        <taxon>Eukaryota</taxon>
        <taxon>Viridiplantae</taxon>
        <taxon>Chlorophyta</taxon>
        <taxon>Pseudoscourfieldiophyceae</taxon>
        <taxon>Pseudoscourfieldiales</taxon>
        <taxon>Pycnococcaceae</taxon>
        <taxon>Pycnococcus</taxon>
    </lineage>
</organism>
<sequence>MPHPTSSRYCSQSPRCCVVGVATLNQWALDFEGNLRRIKASISRARSLSCTYLLGPELSVTGYGCEDHFLELDTETHSWEALCALLRDGFTESIVVDVGMPIVHRGVRYNCRVVMLDGKILLIRPKRCLADDGNYREPRYFTPWRRTNTVENYHLPDVVRAVHGQETCPFGDAILRFDDTTLGFETCEELFTPDAPHIRLALNGVEIIANGSGSHHQLRKLNQRLDLIQSPTRKMGGVYLYANCRGCDGGRLYYDGCSCVVSNGDLVAQGSQFAVEEVEVTTARVDLDSVVSHRAAFRSMADQASHETPLAEVHVKFRLCSTAEDCVPSDAISPHIHAPEEEIALGPACWLWDYLRRSRAAGYLLPLSGGADSSSTAAIVGSMCQLACTAARSDARVASDVRRLARLADNQPLPIPNKLAACVFTTLYLGTENSGVETRKRSEELAKEVGARHMDVRVDSLVAALVALFAAVTGKKPRFKVHGGTIAENLALQNIQARLRMVVSFLFAQLLPWVRGESGFLLVLGSANVDEALRGYMTKYDCSSADINPIGGISKVDLKAFLRWGADNLGYPSLAKVEAAPPTAELEPLAENGEVAQTDEVDMGMTYVELSVFGRLRKMARLGPVSMFQRLRHQWASMHSASEVATKVKRFFTYYAMNRHKMTTLTPSYHAESYSPDDNRHDLRPFLYNTKWPWQFARIDQLAATGK</sequence>
<comment type="pathway">
    <text evidence="1 10">Cofactor biosynthesis; NAD(+) biosynthesis; NAD(+) from deamido-NAD(+) (L-Gln route): step 1/1.</text>
</comment>
<dbReference type="InterPro" id="IPR022310">
    <property type="entry name" value="NAD/GMP_synthase"/>
</dbReference>
<evidence type="ECO:0000256" key="5">
    <source>
        <dbReference type="ARBA" id="ARBA00022598"/>
    </source>
</evidence>
<dbReference type="InterPro" id="IPR036526">
    <property type="entry name" value="C-N_Hydrolase_sf"/>
</dbReference>
<evidence type="ECO:0000256" key="8">
    <source>
        <dbReference type="ARBA" id="ARBA00023027"/>
    </source>
</evidence>
<evidence type="ECO:0000313" key="12">
    <source>
        <dbReference type="EMBL" id="GHP08255.1"/>
    </source>
</evidence>
<keyword evidence="8 10" id="KW-0520">NAD</keyword>
<comment type="similarity">
    <text evidence="2 10">In the C-terminal section; belongs to the NAD synthetase family.</text>
</comment>
<gene>
    <name evidence="12" type="ORF">PPROV_000699600</name>
</gene>
<evidence type="ECO:0000256" key="2">
    <source>
        <dbReference type="ARBA" id="ARBA00007145"/>
    </source>
</evidence>
<dbReference type="EC" id="6.3.5.1" evidence="3 10"/>
<dbReference type="CDD" id="cd00553">
    <property type="entry name" value="NAD_synthase"/>
    <property type="match status" value="1"/>
</dbReference>
<evidence type="ECO:0000256" key="6">
    <source>
        <dbReference type="ARBA" id="ARBA00022741"/>
    </source>
</evidence>
<dbReference type="GO" id="GO:0009435">
    <property type="term" value="P:NAD+ biosynthetic process"/>
    <property type="evidence" value="ECO:0007669"/>
    <property type="project" value="UniProtKB-UniRule"/>
</dbReference>
<accession>A0A830HNL4</accession>
<comment type="caution">
    <text evidence="12">The sequence shown here is derived from an EMBL/GenBank/DDBJ whole genome shotgun (WGS) entry which is preliminary data.</text>
</comment>
<comment type="catalytic activity">
    <reaction evidence="9 10">
        <text>deamido-NAD(+) + L-glutamine + ATP + H2O = L-glutamate + AMP + diphosphate + NAD(+) + H(+)</text>
        <dbReference type="Rhea" id="RHEA:24384"/>
        <dbReference type="ChEBI" id="CHEBI:15377"/>
        <dbReference type="ChEBI" id="CHEBI:15378"/>
        <dbReference type="ChEBI" id="CHEBI:29985"/>
        <dbReference type="ChEBI" id="CHEBI:30616"/>
        <dbReference type="ChEBI" id="CHEBI:33019"/>
        <dbReference type="ChEBI" id="CHEBI:57540"/>
        <dbReference type="ChEBI" id="CHEBI:58359"/>
        <dbReference type="ChEBI" id="CHEBI:58437"/>
        <dbReference type="ChEBI" id="CHEBI:456215"/>
        <dbReference type="EC" id="6.3.5.1"/>
    </reaction>
</comment>
<evidence type="ECO:0000256" key="1">
    <source>
        <dbReference type="ARBA" id="ARBA00005188"/>
    </source>
</evidence>
<evidence type="ECO:0000256" key="3">
    <source>
        <dbReference type="ARBA" id="ARBA00012743"/>
    </source>
</evidence>
<evidence type="ECO:0000256" key="10">
    <source>
        <dbReference type="PIRNR" id="PIRNR006630"/>
    </source>
</evidence>
<dbReference type="GO" id="GO:0004359">
    <property type="term" value="F:glutaminase activity"/>
    <property type="evidence" value="ECO:0007669"/>
    <property type="project" value="InterPro"/>
</dbReference>
<evidence type="ECO:0000259" key="11">
    <source>
        <dbReference type="PROSITE" id="PS50263"/>
    </source>
</evidence>